<feature type="coiled-coil region" evidence="3">
    <location>
        <begin position="89"/>
        <end position="116"/>
    </location>
</feature>
<dbReference type="Gene3D" id="1.20.1600.10">
    <property type="entry name" value="Outer membrane efflux proteins (OEP)"/>
    <property type="match status" value="1"/>
</dbReference>
<dbReference type="Gene3D" id="2.20.200.10">
    <property type="entry name" value="Outer membrane efflux proteins (OEP)"/>
    <property type="match status" value="1"/>
</dbReference>
<organism evidence="5 6">
    <name type="scientific">Thermogemmata fonticola</name>
    <dbReference type="NCBI Taxonomy" id="2755323"/>
    <lineage>
        <taxon>Bacteria</taxon>
        <taxon>Pseudomonadati</taxon>
        <taxon>Planctomycetota</taxon>
        <taxon>Planctomycetia</taxon>
        <taxon>Gemmatales</taxon>
        <taxon>Gemmataceae</taxon>
        <taxon>Thermogemmata</taxon>
    </lineage>
</organism>
<protein>
    <submittedName>
        <fullName evidence="5">TolC family protein</fullName>
    </submittedName>
</protein>
<dbReference type="SUPFAM" id="SSF56954">
    <property type="entry name" value="Outer membrane efflux proteins (OEP)"/>
    <property type="match status" value="1"/>
</dbReference>
<keyword evidence="2" id="KW-0812">Transmembrane</keyword>
<dbReference type="AlphaFoldDB" id="A0A7V9ACJ8"/>
<evidence type="ECO:0000256" key="4">
    <source>
        <dbReference type="SAM" id="MobiDB-lite"/>
    </source>
</evidence>
<feature type="region of interest" description="Disordered" evidence="4">
    <location>
        <begin position="52"/>
        <end position="71"/>
    </location>
</feature>
<dbReference type="InterPro" id="IPR003423">
    <property type="entry name" value="OMP_efflux"/>
</dbReference>
<dbReference type="PANTHER" id="PTHR30203:SF30">
    <property type="entry name" value="OUTER MEMBRANE PROTEIN-RELATED"/>
    <property type="match status" value="1"/>
</dbReference>
<evidence type="ECO:0000256" key="2">
    <source>
        <dbReference type="RuleBase" id="RU362097"/>
    </source>
</evidence>
<dbReference type="NCBIfam" id="TIGR01845">
    <property type="entry name" value="outer_NodT"/>
    <property type="match status" value="1"/>
</dbReference>
<feature type="compositionally biased region" description="Polar residues" evidence="4">
    <location>
        <begin position="60"/>
        <end position="71"/>
    </location>
</feature>
<evidence type="ECO:0000256" key="1">
    <source>
        <dbReference type="ARBA" id="ARBA00007613"/>
    </source>
</evidence>
<evidence type="ECO:0000313" key="5">
    <source>
        <dbReference type="EMBL" id="MBA2227376.1"/>
    </source>
</evidence>
<comment type="caution">
    <text evidence="5">The sequence shown here is derived from an EMBL/GenBank/DDBJ whole genome shotgun (WGS) entry which is preliminary data.</text>
</comment>
<dbReference type="EMBL" id="JACEFB010000013">
    <property type="protein sequence ID" value="MBA2227376.1"/>
    <property type="molecule type" value="Genomic_DNA"/>
</dbReference>
<name>A0A7V9ACJ8_9BACT</name>
<dbReference type="Pfam" id="PF02321">
    <property type="entry name" value="OEP"/>
    <property type="match status" value="2"/>
</dbReference>
<keyword evidence="2" id="KW-0449">Lipoprotein</keyword>
<reference evidence="5 6" key="1">
    <citation type="submission" date="2020-07" db="EMBL/GenBank/DDBJ databases">
        <title>Thermogemmata thermophila gen. nov., sp. nov., a novel moderate thermophilic planctomycete from a Kamchatka hot spring.</title>
        <authorList>
            <person name="Elcheninov A.G."/>
            <person name="Podosokorskaya O.A."/>
            <person name="Kovaleva O.L."/>
            <person name="Novikov A."/>
            <person name="Bonch-Osmolovskaya E.A."/>
            <person name="Toshchakov S.V."/>
            <person name="Kublanov I.V."/>
        </authorList>
    </citation>
    <scope>NUCLEOTIDE SEQUENCE [LARGE SCALE GENOMIC DNA]</scope>
    <source>
        <strain evidence="5 6">2918</strain>
    </source>
</reference>
<dbReference type="GO" id="GO:0015562">
    <property type="term" value="F:efflux transmembrane transporter activity"/>
    <property type="evidence" value="ECO:0007669"/>
    <property type="project" value="InterPro"/>
</dbReference>
<accession>A0A7V9ACJ8</accession>
<evidence type="ECO:0000256" key="3">
    <source>
        <dbReference type="SAM" id="Coils"/>
    </source>
</evidence>
<feature type="region of interest" description="Disordered" evidence="4">
    <location>
        <begin position="511"/>
        <end position="544"/>
    </location>
</feature>
<proteinExistence type="inferred from homology"/>
<keyword evidence="6" id="KW-1185">Reference proteome</keyword>
<feature type="compositionally biased region" description="Pro residues" evidence="4">
    <location>
        <begin position="512"/>
        <end position="544"/>
    </location>
</feature>
<keyword evidence="3" id="KW-0175">Coiled coil</keyword>
<gene>
    <name evidence="5" type="ORF">H0921_14550</name>
</gene>
<keyword evidence="2" id="KW-0472">Membrane</keyword>
<feature type="coiled-coil region" evidence="3">
    <location>
        <begin position="257"/>
        <end position="284"/>
    </location>
</feature>
<comment type="subcellular location">
    <subcellularLocation>
        <location evidence="2">Cell membrane</location>
        <topology evidence="2">Lipid-anchor</topology>
    </subcellularLocation>
</comment>
<dbReference type="GO" id="GO:0005886">
    <property type="term" value="C:plasma membrane"/>
    <property type="evidence" value="ECO:0007669"/>
    <property type="project" value="UniProtKB-SubCell"/>
</dbReference>
<sequence length="544" mass="60520">MMRMKFPVRWGMVRRVAMRAVVGAASGGMLTVLPGCLIPKLRPAATELTLPSSYDGVPDGTTNGTFRGSATADSSARLRVDEFYQDPLLANMICEALANNRELKILEEEIQVAQADVLASRGAYLPFVGVRAGIGWDRNSRFTPTGASEKELEFQPGRRFPATPGDWLLGLTFGMPLDIWRELRNRRDAAIARYNAAIERRQDFVTRLVAEIAQEYFRLMALDQRVAILNQIIQYQQESLKVAQANFDAGRDSDLPVRRFEAEVRKNQNELVVVRQEIVEVENRINALLGRMPQPVARNSARFFDLEMPAVSLGVPAQLLLNRPDIRRAERELAAAGLEVLAARARFFPRVDLLGTVATQAFNPKYLFQPEALVLHAATEVASPLINWAAIRAEYRTANARQLQALYDYQRVIIDATLEVVNRMSMLQNYTQSIEVLQKQLQALEAAVASATRLWQLPREKRQVDYLDVLTSQRDLLEARNRLIEARLQQLNALAGLYQALGGGTAVVCPPAVAPVPPPPVPPAEQLPPPRPAPPLPPNPPPVP</sequence>
<feature type="coiled-coil region" evidence="3">
    <location>
        <begin position="427"/>
        <end position="494"/>
    </location>
</feature>
<keyword evidence="2" id="KW-0564">Palmitate</keyword>
<evidence type="ECO:0000313" key="6">
    <source>
        <dbReference type="Proteomes" id="UP000542342"/>
    </source>
</evidence>
<dbReference type="PANTHER" id="PTHR30203">
    <property type="entry name" value="OUTER MEMBRANE CATION EFFLUX PROTEIN"/>
    <property type="match status" value="1"/>
</dbReference>
<dbReference type="InterPro" id="IPR010131">
    <property type="entry name" value="MdtP/NodT-like"/>
</dbReference>
<dbReference type="Proteomes" id="UP000542342">
    <property type="component" value="Unassembled WGS sequence"/>
</dbReference>
<comment type="similarity">
    <text evidence="1 2">Belongs to the outer membrane factor (OMF) (TC 1.B.17) family.</text>
</comment>
<keyword evidence="2" id="KW-1134">Transmembrane beta strand</keyword>